<dbReference type="Proteomes" id="UP000422221">
    <property type="component" value="Unassembled WGS sequence"/>
</dbReference>
<sequence>MDFFDLLFGPIGPSLQFIFKIGYIPNENDFLELTEDQYAAYVKQCGEIKGKIYMFSPQNPHFSMDDDYNEISCLDEEDLRGFKDAEQLIQHYCDNSKQIFKTTEEKLQYMASALPEVFSKDTPYEKYHHMSIH</sequence>
<evidence type="ECO:0000313" key="2">
    <source>
        <dbReference type="Proteomes" id="UP000422221"/>
    </source>
</evidence>
<comment type="caution">
    <text evidence="1">The sequence shown here is derived from an EMBL/GenBank/DDBJ whole genome shotgun (WGS) entry which is preliminary data.</text>
</comment>
<dbReference type="GeneID" id="93115031"/>
<evidence type="ECO:0000313" key="1">
    <source>
        <dbReference type="EMBL" id="KAA3763897.1"/>
    </source>
</evidence>
<name>A0A7J4XHV0_9BACE</name>
<gene>
    <name evidence="1" type="ORF">F3F73_12845</name>
</gene>
<protein>
    <submittedName>
        <fullName evidence="1">Uncharacterized protein</fullName>
    </submittedName>
</protein>
<dbReference type="AlphaFoldDB" id="A0A7J4XHV0"/>
<organism evidence="1 2">
    <name type="scientific">Bacteroides salyersiae</name>
    <dbReference type="NCBI Taxonomy" id="291644"/>
    <lineage>
        <taxon>Bacteria</taxon>
        <taxon>Pseudomonadati</taxon>
        <taxon>Bacteroidota</taxon>
        <taxon>Bacteroidia</taxon>
        <taxon>Bacteroidales</taxon>
        <taxon>Bacteroidaceae</taxon>
        <taxon>Bacteroides</taxon>
    </lineage>
</organism>
<dbReference type="EMBL" id="VWMK01000012">
    <property type="protein sequence ID" value="KAA3763897.1"/>
    <property type="molecule type" value="Genomic_DNA"/>
</dbReference>
<reference evidence="1 2" key="1">
    <citation type="journal article" date="2019" name="Nat. Med.">
        <title>A library of human gut bacterial isolates paired with longitudinal multiomics data enables mechanistic microbiome research.</title>
        <authorList>
            <person name="Poyet M."/>
            <person name="Groussin M."/>
            <person name="Gibbons S.M."/>
            <person name="Avila-Pacheco J."/>
            <person name="Jiang X."/>
            <person name="Kearney S.M."/>
            <person name="Perrotta A.R."/>
            <person name="Berdy B."/>
            <person name="Zhao S."/>
            <person name="Lieberman T.D."/>
            <person name="Swanson P.K."/>
            <person name="Smith M."/>
            <person name="Roesemann S."/>
            <person name="Alexander J.E."/>
            <person name="Rich S.A."/>
            <person name="Livny J."/>
            <person name="Vlamakis H."/>
            <person name="Clish C."/>
            <person name="Bullock K."/>
            <person name="Deik A."/>
            <person name="Scott J."/>
            <person name="Pierce K.A."/>
            <person name="Xavier R.J."/>
            <person name="Alm E.J."/>
        </authorList>
    </citation>
    <scope>NUCLEOTIDE SEQUENCE [LARGE SCALE GENOMIC DNA]</scope>
    <source>
        <strain evidence="1 2">BIOML-A10</strain>
    </source>
</reference>
<accession>A0A7J4XHV0</accession>
<proteinExistence type="predicted"/>
<dbReference type="RefSeq" id="WP_005928038.1">
    <property type="nucleotide sequence ID" value="NZ_CABKSE010000001.1"/>
</dbReference>